<evidence type="ECO:0000313" key="2">
    <source>
        <dbReference type="Proteomes" id="UP001362999"/>
    </source>
</evidence>
<name>A0AAW0D5R0_9AGAR</name>
<accession>A0AAW0D5R0</accession>
<evidence type="ECO:0000313" key="1">
    <source>
        <dbReference type="EMBL" id="KAK7045207.1"/>
    </source>
</evidence>
<sequence length="309" mass="34231">MSWPVPQEITDMVVEHLQDSSPTLRAASLVSRAFQVPAQKCLFRRIIITDDDDYQRSKYRRVRETTLAQLVASAPQFLQCIRVLSICTSSRNCYDVLQRMTSSQLTGIELDIASVRDDDSPLPPGFTTTLKALVSNEMLRSLSLTLFLVEAQEDAHSIRSILSACSPALRKLELYHLGLSRFARTVAPPVVPERPELHDVTLHDCDGITDLLGGIFDFGKLHTLALGSEWTPDITVSILLPCTAQTWRLCQCLHLLTNPSSLVSTFRGSNACEPCCRAGLVSKASTPCLKGSRNVMQYRSFACVATSWT</sequence>
<reference evidence="1 2" key="1">
    <citation type="journal article" date="2024" name="J Genomics">
        <title>Draft genome sequencing and assembly of Favolaschia claudopus CIRM-BRFM 2984 isolated from oak limbs.</title>
        <authorList>
            <person name="Navarro D."/>
            <person name="Drula E."/>
            <person name="Chaduli D."/>
            <person name="Cazenave R."/>
            <person name="Ahrendt S."/>
            <person name="Wang J."/>
            <person name="Lipzen A."/>
            <person name="Daum C."/>
            <person name="Barry K."/>
            <person name="Grigoriev I.V."/>
            <person name="Favel A."/>
            <person name="Rosso M.N."/>
            <person name="Martin F."/>
        </authorList>
    </citation>
    <scope>NUCLEOTIDE SEQUENCE [LARGE SCALE GENOMIC DNA]</scope>
    <source>
        <strain evidence="1 2">CIRM-BRFM 2984</strain>
    </source>
</reference>
<dbReference type="EMBL" id="JAWWNJ010000011">
    <property type="protein sequence ID" value="KAK7045207.1"/>
    <property type="molecule type" value="Genomic_DNA"/>
</dbReference>
<dbReference type="AlphaFoldDB" id="A0AAW0D5R0"/>
<keyword evidence="2" id="KW-1185">Reference proteome</keyword>
<dbReference type="Proteomes" id="UP001362999">
    <property type="component" value="Unassembled WGS sequence"/>
</dbReference>
<protein>
    <recommendedName>
        <fullName evidence="3">F-box domain-containing protein</fullName>
    </recommendedName>
</protein>
<dbReference type="SUPFAM" id="SSF52047">
    <property type="entry name" value="RNI-like"/>
    <property type="match status" value="1"/>
</dbReference>
<proteinExistence type="predicted"/>
<comment type="caution">
    <text evidence="1">The sequence shown here is derived from an EMBL/GenBank/DDBJ whole genome shotgun (WGS) entry which is preliminary data.</text>
</comment>
<organism evidence="1 2">
    <name type="scientific">Favolaschia claudopus</name>
    <dbReference type="NCBI Taxonomy" id="2862362"/>
    <lineage>
        <taxon>Eukaryota</taxon>
        <taxon>Fungi</taxon>
        <taxon>Dikarya</taxon>
        <taxon>Basidiomycota</taxon>
        <taxon>Agaricomycotina</taxon>
        <taxon>Agaricomycetes</taxon>
        <taxon>Agaricomycetidae</taxon>
        <taxon>Agaricales</taxon>
        <taxon>Marasmiineae</taxon>
        <taxon>Mycenaceae</taxon>
        <taxon>Favolaschia</taxon>
    </lineage>
</organism>
<gene>
    <name evidence="1" type="ORF">R3P38DRAFT_190183</name>
</gene>
<evidence type="ECO:0008006" key="3">
    <source>
        <dbReference type="Google" id="ProtNLM"/>
    </source>
</evidence>